<keyword evidence="1" id="KW-0472">Membrane</keyword>
<proteinExistence type="predicted"/>
<dbReference type="KEGG" id="rhoz:GXP67_20790"/>
<reference evidence="2 3" key="1">
    <citation type="submission" date="2020-01" db="EMBL/GenBank/DDBJ databases">
        <authorList>
            <person name="Kim M.K."/>
        </authorList>
    </citation>
    <scope>NUCLEOTIDE SEQUENCE [LARGE SCALE GENOMIC DNA]</scope>
    <source>
        <strain evidence="2 3">172606-1</strain>
    </source>
</reference>
<dbReference type="RefSeq" id="WP_162444914.1">
    <property type="nucleotide sequence ID" value="NZ_CP048222.1"/>
</dbReference>
<evidence type="ECO:0008006" key="4">
    <source>
        <dbReference type="Google" id="ProtNLM"/>
    </source>
</evidence>
<evidence type="ECO:0000256" key="1">
    <source>
        <dbReference type="SAM" id="Phobius"/>
    </source>
</evidence>
<feature type="transmembrane region" description="Helical" evidence="1">
    <location>
        <begin position="92"/>
        <end position="108"/>
    </location>
</feature>
<keyword evidence="1" id="KW-1133">Transmembrane helix</keyword>
<feature type="transmembrane region" description="Helical" evidence="1">
    <location>
        <begin position="6"/>
        <end position="29"/>
    </location>
</feature>
<keyword evidence="3" id="KW-1185">Reference proteome</keyword>
<protein>
    <recommendedName>
        <fullName evidence="4">Signal peptidase I</fullName>
    </recommendedName>
</protein>
<name>A0A6C0GMQ7_9BACT</name>
<dbReference type="AlphaFoldDB" id="A0A6C0GMQ7"/>
<evidence type="ECO:0000313" key="2">
    <source>
        <dbReference type="EMBL" id="QHT68913.1"/>
    </source>
</evidence>
<feature type="transmembrane region" description="Helical" evidence="1">
    <location>
        <begin position="36"/>
        <end position="54"/>
    </location>
</feature>
<dbReference type="Pfam" id="PF18936">
    <property type="entry name" value="DUF5684"/>
    <property type="match status" value="1"/>
</dbReference>
<feature type="transmembrane region" description="Helical" evidence="1">
    <location>
        <begin position="60"/>
        <end position="80"/>
    </location>
</feature>
<sequence length="130" mass="14801">MDESVFWFILIMLYLGIIAISIAGQWLLFEKARKPGWACLIPVYNIVVWFQIIGKPLWQLALLIVPFANIYVLITMITGLCKSFGKPGIGNYLLAIFFGLFYIPYLGFSSEVHYVGPAEDKDFQAQPVFQ</sequence>
<gene>
    <name evidence="2" type="ORF">GXP67_20790</name>
</gene>
<keyword evidence="1" id="KW-0812">Transmembrane</keyword>
<dbReference type="EMBL" id="CP048222">
    <property type="protein sequence ID" value="QHT68913.1"/>
    <property type="molecule type" value="Genomic_DNA"/>
</dbReference>
<accession>A0A6C0GMQ7</accession>
<dbReference type="InterPro" id="IPR043739">
    <property type="entry name" value="DUF5684"/>
</dbReference>
<dbReference type="Proteomes" id="UP000480178">
    <property type="component" value="Chromosome"/>
</dbReference>
<organism evidence="2 3">
    <name type="scientific">Rhodocytophaga rosea</name>
    <dbReference type="NCBI Taxonomy" id="2704465"/>
    <lineage>
        <taxon>Bacteria</taxon>
        <taxon>Pseudomonadati</taxon>
        <taxon>Bacteroidota</taxon>
        <taxon>Cytophagia</taxon>
        <taxon>Cytophagales</taxon>
        <taxon>Rhodocytophagaceae</taxon>
        <taxon>Rhodocytophaga</taxon>
    </lineage>
</organism>
<evidence type="ECO:0000313" key="3">
    <source>
        <dbReference type="Proteomes" id="UP000480178"/>
    </source>
</evidence>